<name>A0A381YB90_9ZZZZ</name>
<dbReference type="GO" id="GO:0005975">
    <property type="term" value="P:carbohydrate metabolic process"/>
    <property type="evidence" value="ECO:0007669"/>
    <property type="project" value="InterPro"/>
</dbReference>
<protein>
    <recommendedName>
        <fullName evidence="4">Ribose-5-phosphate isomerase B</fullName>
    </recommendedName>
</protein>
<dbReference type="Gene3D" id="3.40.1400.10">
    <property type="entry name" value="Sugar-phosphate isomerase, RpiB/LacA/LacB"/>
    <property type="match status" value="1"/>
</dbReference>
<dbReference type="EMBL" id="UINC01017817">
    <property type="protein sequence ID" value="SVA74288.1"/>
    <property type="molecule type" value="Genomic_DNA"/>
</dbReference>
<dbReference type="Pfam" id="PF02502">
    <property type="entry name" value="LacAB_rpiB"/>
    <property type="match status" value="1"/>
</dbReference>
<proteinExistence type="inferred from homology"/>
<dbReference type="PANTHER" id="PTHR43732:SF1">
    <property type="entry name" value="RIBOSE 5-PHOSPHATE ISOMERASE"/>
    <property type="match status" value="1"/>
</dbReference>
<gene>
    <name evidence="3" type="ORF">METZ01_LOCUS127142</name>
</gene>
<dbReference type="InterPro" id="IPR051812">
    <property type="entry name" value="SPI_LacAB/RpiB"/>
</dbReference>
<evidence type="ECO:0000256" key="1">
    <source>
        <dbReference type="ARBA" id="ARBA00008754"/>
    </source>
</evidence>
<evidence type="ECO:0008006" key="4">
    <source>
        <dbReference type="Google" id="ProtNLM"/>
    </source>
</evidence>
<dbReference type="InterPro" id="IPR003500">
    <property type="entry name" value="RpiB_LacA_LacB"/>
</dbReference>
<organism evidence="3">
    <name type="scientific">marine metagenome</name>
    <dbReference type="NCBI Taxonomy" id="408172"/>
    <lineage>
        <taxon>unclassified sequences</taxon>
        <taxon>metagenomes</taxon>
        <taxon>ecological metagenomes</taxon>
    </lineage>
</organism>
<comment type="similarity">
    <text evidence="1">Belongs to the LacAB/RpiB family.</text>
</comment>
<dbReference type="NCBIfam" id="TIGR00689">
    <property type="entry name" value="rpiB_lacA_lacB"/>
    <property type="match status" value="1"/>
</dbReference>
<keyword evidence="2" id="KW-0413">Isomerase</keyword>
<dbReference type="AlphaFoldDB" id="A0A381YB90"/>
<dbReference type="GO" id="GO:0016853">
    <property type="term" value="F:isomerase activity"/>
    <property type="evidence" value="ECO:0007669"/>
    <property type="project" value="UniProtKB-KW"/>
</dbReference>
<accession>A0A381YB90</accession>
<reference evidence="3" key="1">
    <citation type="submission" date="2018-05" db="EMBL/GenBank/DDBJ databases">
        <authorList>
            <person name="Lanie J.A."/>
            <person name="Ng W.-L."/>
            <person name="Kazmierczak K.M."/>
            <person name="Andrzejewski T.M."/>
            <person name="Davidsen T.M."/>
            <person name="Wayne K.J."/>
            <person name="Tettelin H."/>
            <person name="Glass J.I."/>
            <person name="Rusch D."/>
            <person name="Podicherti R."/>
            <person name="Tsui H.-C.T."/>
            <person name="Winkler M.E."/>
        </authorList>
    </citation>
    <scope>NUCLEOTIDE SEQUENCE</scope>
</reference>
<sequence>MDPLDDYPDFIIPAARKVASNPNSKGIIMGGSGQGEAIAANRIKGARAVVYYDGPMEIVKLSRTHNNANILSFGSRFITHEKAAEAVDLWLNEPFEGGRHKQRIDKLDN</sequence>
<dbReference type="PIRSF" id="PIRSF005384">
    <property type="entry name" value="RpiB_LacA_B"/>
    <property type="match status" value="1"/>
</dbReference>
<dbReference type="InterPro" id="IPR036569">
    <property type="entry name" value="RpiB_LacA_LacB_sf"/>
</dbReference>
<dbReference type="SUPFAM" id="SSF89623">
    <property type="entry name" value="Ribose/Galactose isomerase RpiB/AlsB"/>
    <property type="match status" value="1"/>
</dbReference>
<evidence type="ECO:0000256" key="2">
    <source>
        <dbReference type="ARBA" id="ARBA00023235"/>
    </source>
</evidence>
<dbReference type="PANTHER" id="PTHR43732">
    <property type="entry name" value="RIBOSE 5-PHOSPHATE ISOMERASE-RELATED"/>
    <property type="match status" value="1"/>
</dbReference>
<evidence type="ECO:0000313" key="3">
    <source>
        <dbReference type="EMBL" id="SVA74288.1"/>
    </source>
</evidence>